<gene>
    <name evidence="2" type="ORF">MUO15_03645</name>
</gene>
<feature type="transmembrane region" description="Helical" evidence="1">
    <location>
        <begin position="42"/>
        <end position="64"/>
    </location>
</feature>
<accession>A0ABY4HCJ4</accession>
<dbReference type="EMBL" id="CP095075">
    <property type="protein sequence ID" value="UOR12626.1"/>
    <property type="molecule type" value="Genomic_DNA"/>
</dbReference>
<sequence>MLICAYVSYAFLASRLQFKPTLDYVLTKMWWGAIKKESEVNQMIIELLITVILIVAGCLVFLQLYDFFENETVRTLLIVGYGLFTVFMLFYWFADYILYQLNNL</sequence>
<organism evidence="2 3">
    <name type="scientific">Halobacillus amylolyticus</name>
    <dbReference type="NCBI Taxonomy" id="2932259"/>
    <lineage>
        <taxon>Bacteria</taxon>
        <taxon>Bacillati</taxon>
        <taxon>Bacillota</taxon>
        <taxon>Bacilli</taxon>
        <taxon>Bacillales</taxon>
        <taxon>Bacillaceae</taxon>
        <taxon>Halobacillus</taxon>
    </lineage>
</organism>
<protein>
    <submittedName>
        <fullName evidence="2">Uncharacterized protein</fullName>
    </submittedName>
</protein>
<evidence type="ECO:0000313" key="2">
    <source>
        <dbReference type="EMBL" id="UOR12626.1"/>
    </source>
</evidence>
<evidence type="ECO:0000256" key="1">
    <source>
        <dbReference type="SAM" id="Phobius"/>
    </source>
</evidence>
<proteinExistence type="predicted"/>
<feature type="transmembrane region" description="Helical" evidence="1">
    <location>
        <begin position="76"/>
        <end position="94"/>
    </location>
</feature>
<dbReference type="RefSeq" id="WP_245033513.1">
    <property type="nucleotide sequence ID" value="NZ_CP095075.1"/>
</dbReference>
<dbReference type="Proteomes" id="UP000830326">
    <property type="component" value="Chromosome"/>
</dbReference>
<keyword evidence="1" id="KW-0812">Transmembrane</keyword>
<keyword evidence="1" id="KW-1133">Transmembrane helix</keyword>
<keyword evidence="1" id="KW-0472">Membrane</keyword>
<keyword evidence="3" id="KW-1185">Reference proteome</keyword>
<evidence type="ECO:0000313" key="3">
    <source>
        <dbReference type="Proteomes" id="UP000830326"/>
    </source>
</evidence>
<name>A0ABY4HCJ4_9BACI</name>
<reference evidence="2" key="1">
    <citation type="submission" date="2022-04" db="EMBL/GenBank/DDBJ databases">
        <title>Halobacillus sp. isolated from saltern.</title>
        <authorList>
            <person name="Won M."/>
            <person name="Lee C.-M."/>
            <person name="Woen H.-Y."/>
            <person name="Kwon S.-W."/>
        </authorList>
    </citation>
    <scope>NUCLEOTIDE SEQUENCE</scope>
    <source>
        <strain evidence="2">SSHM10-5</strain>
    </source>
</reference>